<evidence type="ECO:0000256" key="1">
    <source>
        <dbReference type="SAM" id="Phobius"/>
    </source>
</evidence>
<organism evidence="2 3">
    <name type="scientific">Shivajiella indica</name>
    <dbReference type="NCBI Taxonomy" id="872115"/>
    <lineage>
        <taxon>Bacteria</taxon>
        <taxon>Pseudomonadati</taxon>
        <taxon>Bacteroidota</taxon>
        <taxon>Cytophagia</taxon>
        <taxon>Cytophagales</taxon>
        <taxon>Cyclobacteriaceae</taxon>
        <taxon>Shivajiella</taxon>
    </lineage>
</organism>
<dbReference type="Pfam" id="PF20181">
    <property type="entry name" value="DUF6544"/>
    <property type="match status" value="1"/>
</dbReference>
<keyword evidence="1" id="KW-0812">Transmembrane</keyword>
<feature type="transmembrane region" description="Helical" evidence="1">
    <location>
        <begin position="39"/>
        <end position="59"/>
    </location>
</feature>
<dbReference type="RefSeq" id="WP_380804918.1">
    <property type="nucleotide sequence ID" value="NZ_JBHUIV010000020.1"/>
</dbReference>
<keyword evidence="1" id="KW-0472">Membrane</keyword>
<feature type="transmembrane region" description="Helical" evidence="1">
    <location>
        <begin position="6"/>
        <end position="27"/>
    </location>
</feature>
<name>A0ABW5BEW7_9BACT</name>
<feature type="transmembrane region" description="Helical" evidence="1">
    <location>
        <begin position="92"/>
        <end position="110"/>
    </location>
</feature>
<proteinExistence type="predicted"/>
<dbReference type="EMBL" id="JBHUIV010000020">
    <property type="protein sequence ID" value="MFD2203075.1"/>
    <property type="molecule type" value="Genomic_DNA"/>
</dbReference>
<reference evidence="3" key="1">
    <citation type="journal article" date="2019" name="Int. J. Syst. Evol. Microbiol.">
        <title>The Global Catalogue of Microorganisms (GCM) 10K type strain sequencing project: providing services to taxonomists for standard genome sequencing and annotation.</title>
        <authorList>
            <consortium name="The Broad Institute Genomics Platform"/>
            <consortium name="The Broad Institute Genome Sequencing Center for Infectious Disease"/>
            <person name="Wu L."/>
            <person name="Ma J."/>
        </authorList>
    </citation>
    <scope>NUCLEOTIDE SEQUENCE [LARGE SCALE GENOMIC DNA]</scope>
    <source>
        <strain evidence="3">KCTC 19812</strain>
    </source>
</reference>
<dbReference type="Proteomes" id="UP001597414">
    <property type="component" value="Unassembled WGS sequence"/>
</dbReference>
<evidence type="ECO:0000313" key="2">
    <source>
        <dbReference type="EMBL" id="MFD2203075.1"/>
    </source>
</evidence>
<protein>
    <submittedName>
        <fullName evidence="2">DUF6544 family protein</fullName>
    </submittedName>
</protein>
<feature type="transmembrane region" description="Helical" evidence="1">
    <location>
        <begin position="65"/>
        <end position="85"/>
    </location>
</feature>
<keyword evidence="1" id="KW-1133">Transmembrane helix</keyword>
<keyword evidence="3" id="KW-1185">Reference proteome</keyword>
<evidence type="ECO:0000313" key="3">
    <source>
        <dbReference type="Proteomes" id="UP001597414"/>
    </source>
</evidence>
<dbReference type="InterPro" id="IPR046674">
    <property type="entry name" value="DUF6544"/>
</dbReference>
<accession>A0ABW5BEW7</accession>
<sequence length="366" mass="42441">MKHLFLIFLIFHFLIHLLGFIKGFQIFEVKEFTIPINKPFGLIWLGTALIFLTSTIFYWYDHPHWWLFALLGVILSQVLIIWFWADAKFGTFPNILIFLVAFISFSQFLFQQKVDAEVEEILKESSDQPSDPITLESIQGLPQPVIKWLKQSGIIGKSPIHSLKITQEYRIKLKPEQTNWYSAKAEQYTTAYPPAFVWTADMKMMPLVFAFGRDKFIDGEGEMLFKLLNLFPVAKDGPNTQINESALQRFLGEIVWNPSSALMDYVTWEEIDENTAKATLKYKNTTGAGFFYFDQNGRLTQFVAERFMGSGTEAKKHLWIVKVLEYKAFDGITLPSKCNATWKLENGDWTWAEFEVTQIEFNPETQ</sequence>
<gene>
    <name evidence="2" type="ORF">ACFSKV_15975</name>
</gene>
<comment type="caution">
    <text evidence="2">The sequence shown here is derived from an EMBL/GenBank/DDBJ whole genome shotgun (WGS) entry which is preliminary data.</text>
</comment>